<accession>A0ABU0WZ30</accession>
<keyword evidence="1" id="KW-0812">Transmembrane</keyword>
<name>A0ABU0WZ30_9PSEU</name>
<evidence type="ECO:0000313" key="2">
    <source>
        <dbReference type="EMBL" id="MDQ2585125.1"/>
    </source>
</evidence>
<feature type="transmembrane region" description="Helical" evidence="1">
    <location>
        <begin position="63"/>
        <end position="81"/>
    </location>
</feature>
<evidence type="ECO:0000256" key="1">
    <source>
        <dbReference type="SAM" id="Phobius"/>
    </source>
</evidence>
<keyword evidence="1" id="KW-1133">Transmembrane helix</keyword>
<dbReference type="Proteomes" id="UP001225605">
    <property type="component" value="Unassembled WGS sequence"/>
</dbReference>
<keyword evidence="3" id="KW-1185">Reference proteome</keyword>
<sequence>MAVDDDVRRARDEVVNMVALRPSPAPADPRTLPGRHDLRLAVAAGVLDLLAAVAATLLGPDRWITSAAGVVVGITGFNTVVDGVREARRRAREAARFREHGPDEADTLAVLRVDAAAPHWIAVVAALRDLLLTTLVVAVLVRVWPEGTLARVVMVAALACRLAAAVLVRRHARRSARWQRDFLGAEGIATPPLPARRRVIAPRSRRPTTRRE</sequence>
<proteinExistence type="predicted"/>
<protein>
    <recommendedName>
        <fullName evidence="4">Integral membrane protein</fullName>
    </recommendedName>
</protein>
<dbReference type="EMBL" id="NSDM01000005">
    <property type="protein sequence ID" value="MDQ2585125.1"/>
    <property type="molecule type" value="Genomic_DNA"/>
</dbReference>
<gene>
    <name evidence="2" type="ORF">CKY47_14280</name>
</gene>
<feature type="transmembrane region" description="Helical" evidence="1">
    <location>
        <begin position="38"/>
        <end position="57"/>
    </location>
</feature>
<reference evidence="2 3" key="1">
    <citation type="submission" date="2017-06" db="EMBL/GenBank/DDBJ databases">
        <title>Cultured bacterium strain Saccharothrix yanglingensis Hhs.015.</title>
        <authorList>
            <person name="Xia Y."/>
        </authorList>
    </citation>
    <scope>NUCLEOTIDE SEQUENCE [LARGE SCALE GENOMIC DNA]</scope>
    <source>
        <strain evidence="2 3">Hhs.015</strain>
    </source>
</reference>
<organism evidence="2 3">
    <name type="scientific">Saccharothrix yanglingensis</name>
    <dbReference type="NCBI Taxonomy" id="659496"/>
    <lineage>
        <taxon>Bacteria</taxon>
        <taxon>Bacillati</taxon>
        <taxon>Actinomycetota</taxon>
        <taxon>Actinomycetes</taxon>
        <taxon>Pseudonocardiales</taxon>
        <taxon>Pseudonocardiaceae</taxon>
        <taxon>Saccharothrix</taxon>
    </lineage>
</organism>
<evidence type="ECO:0008006" key="4">
    <source>
        <dbReference type="Google" id="ProtNLM"/>
    </source>
</evidence>
<feature type="transmembrane region" description="Helical" evidence="1">
    <location>
        <begin position="120"/>
        <end position="143"/>
    </location>
</feature>
<comment type="caution">
    <text evidence="2">The sequence shown here is derived from an EMBL/GenBank/DDBJ whole genome shotgun (WGS) entry which is preliminary data.</text>
</comment>
<feature type="transmembrane region" description="Helical" evidence="1">
    <location>
        <begin position="149"/>
        <end position="168"/>
    </location>
</feature>
<keyword evidence="1" id="KW-0472">Membrane</keyword>
<evidence type="ECO:0000313" key="3">
    <source>
        <dbReference type="Proteomes" id="UP001225605"/>
    </source>
</evidence>